<evidence type="ECO:0000313" key="11">
    <source>
        <dbReference type="Proteomes" id="UP000007803"/>
    </source>
</evidence>
<keyword evidence="11" id="KW-1185">Reference proteome</keyword>
<dbReference type="GO" id="GO:0005829">
    <property type="term" value="C:cytosol"/>
    <property type="evidence" value="ECO:0007669"/>
    <property type="project" value="TreeGrafter"/>
</dbReference>
<dbReference type="STRING" id="563040.Saut_1715"/>
<dbReference type="PANTHER" id="PTHR48111">
    <property type="entry name" value="REGULATOR OF RPOS"/>
    <property type="match status" value="1"/>
</dbReference>
<dbReference type="PROSITE" id="PS50110">
    <property type="entry name" value="RESPONSE_REGULATORY"/>
    <property type="match status" value="1"/>
</dbReference>
<dbReference type="Proteomes" id="UP000007803">
    <property type="component" value="Chromosome"/>
</dbReference>
<dbReference type="GO" id="GO:0000976">
    <property type="term" value="F:transcription cis-regulatory region binding"/>
    <property type="evidence" value="ECO:0007669"/>
    <property type="project" value="TreeGrafter"/>
</dbReference>
<feature type="modified residue" description="4-aspartylphosphate" evidence="6">
    <location>
        <position position="51"/>
    </location>
</feature>
<dbReference type="HOGENOM" id="CLU_000445_30_3_7"/>
<dbReference type="eggNOG" id="COG0745">
    <property type="taxonomic scope" value="Bacteria"/>
</dbReference>
<proteinExistence type="predicted"/>
<dbReference type="SMART" id="SM00862">
    <property type="entry name" value="Trans_reg_C"/>
    <property type="match status" value="1"/>
</dbReference>
<sequence>MKALLVEDDIQLNTTVKKFLQLQNYNIVSIFDGEEAINIIDEERFDVYIIDINLPNISGLEIVKYIRKKDLISPIIIMTASLEVNNFVDAYDNGCSEYIKKPFHLKELQIRMQHLLKNNSSDIFVVNDRIKYDFANEELKIDNATIRLRKKVNRVLQILLKNINHTVKTEEIISYVWENEIKESYPLRQLVADLRKEFNFDKNYIISQPSVGYKFETDSNS</sequence>
<dbReference type="KEGG" id="sua:Saut_1715"/>
<dbReference type="RefSeq" id="WP_013327512.1">
    <property type="nucleotide sequence ID" value="NC_014506.1"/>
</dbReference>
<evidence type="ECO:0000313" key="10">
    <source>
        <dbReference type="EMBL" id="ADN09759.1"/>
    </source>
</evidence>
<dbReference type="AlphaFoldDB" id="E0UPV0"/>
<evidence type="ECO:0000256" key="2">
    <source>
        <dbReference type="ARBA" id="ARBA00023012"/>
    </source>
</evidence>
<dbReference type="InterPro" id="IPR039420">
    <property type="entry name" value="WalR-like"/>
</dbReference>
<accession>E0UPV0</accession>
<keyword evidence="3" id="KW-0805">Transcription regulation</keyword>
<evidence type="ECO:0000256" key="3">
    <source>
        <dbReference type="ARBA" id="ARBA00023015"/>
    </source>
</evidence>
<evidence type="ECO:0000256" key="5">
    <source>
        <dbReference type="ARBA" id="ARBA00023163"/>
    </source>
</evidence>
<feature type="domain" description="Response regulatory" evidence="8">
    <location>
        <begin position="2"/>
        <end position="116"/>
    </location>
</feature>
<keyword evidence="2" id="KW-0902">Two-component regulatory system</keyword>
<evidence type="ECO:0000256" key="7">
    <source>
        <dbReference type="PROSITE-ProRule" id="PRU01091"/>
    </source>
</evidence>
<dbReference type="InterPro" id="IPR016032">
    <property type="entry name" value="Sig_transdc_resp-reg_C-effctor"/>
</dbReference>
<evidence type="ECO:0000256" key="4">
    <source>
        <dbReference type="ARBA" id="ARBA00023125"/>
    </source>
</evidence>
<gene>
    <name evidence="10" type="ordered locus">Saut_1715</name>
</gene>
<evidence type="ECO:0000259" key="8">
    <source>
        <dbReference type="PROSITE" id="PS50110"/>
    </source>
</evidence>
<dbReference type="OrthoDB" id="8912111at2"/>
<dbReference type="InterPro" id="IPR001867">
    <property type="entry name" value="OmpR/PhoB-type_DNA-bd"/>
</dbReference>
<keyword evidence="1 6" id="KW-0597">Phosphoprotein</keyword>
<dbReference type="InterPro" id="IPR036388">
    <property type="entry name" value="WH-like_DNA-bd_sf"/>
</dbReference>
<dbReference type="EMBL" id="CP002205">
    <property type="protein sequence ID" value="ADN09759.1"/>
    <property type="molecule type" value="Genomic_DNA"/>
</dbReference>
<dbReference type="GO" id="GO:0006355">
    <property type="term" value="P:regulation of DNA-templated transcription"/>
    <property type="evidence" value="ECO:0007669"/>
    <property type="project" value="InterPro"/>
</dbReference>
<dbReference type="Gene3D" id="3.40.50.2300">
    <property type="match status" value="1"/>
</dbReference>
<dbReference type="InterPro" id="IPR011006">
    <property type="entry name" value="CheY-like_superfamily"/>
</dbReference>
<keyword evidence="5" id="KW-0804">Transcription</keyword>
<dbReference type="PROSITE" id="PS51755">
    <property type="entry name" value="OMPR_PHOB"/>
    <property type="match status" value="1"/>
</dbReference>
<feature type="DNA-binding region" description="OmpR/PhoB-type" evidence="7">
    <location>
        <begin position="121"/>
        <end position="217"/>
    </location>
</feature>
<dbReference type="GO" id="GO:0032993">
    <property type="term" value="C:protein-DNA complex"/>
    <property type="evidence" value="ECO:0007669"/>
    <property type="project" value="TreeGrafter"/>
</dbReference>
<dbReference type="SMART" id="SM00448">
    <property type="entry name" value="REC"/>
    <property type="match status" value="1"/>
</dbReference>
<protein>
    <submittedName>
        <fullName evidence="10">Response regulator receiver protein</fullName>
    </submittedName>
</protein>
<dbReference type="GO" id="GO:0000156">
    <property type="term" value="F:phosphorelay response regulator activity"/>
    <property type="evidence" value="ECO:0007669"/>
    <property type="project" value="TreeGrafter"/>
</dbReference>
<organism evidence="10 11">
    <name type="scientific">Sulfurimonas autotrophica (strain ATCC BAA-671 / DSM 16294 / JCM 11897 / OK10)</name>
    <dbReference type="NCBI Taxonomy" id="563040"/>
    <lineage>
        <taxon>Bacteria</taxon>
        <taxon>Pseudomonadati</taxon>
        <taxon>Campylobacterota</taxon>
        <taxon>Epsilonproteobacteria</taxon>
        <taxon>Campylobacterales</taxon>
        <taxon>Sulfurimonadaceae</taxon>
        <taxon>Sulfurimonas</taxon>
    </lineage>
</organism>
<feature type="domain" description="OmpR/PhoB-type" evidence="9">
    <location>
        <begin position="121"/>
        <end position="217"/>
    </location>
</feature>
<name>E0UPV0_SULAO</name>
<dbReference type="Pfam" id="PF00486">
    <property type="entry name" value="Trans_reg_C"/>
    <property type="match status" value="1"/>
</dbReference>
<keyword evidence="4 7" id="KW-0238">DNA-binding</keyword>
<dbReference type="SUPFAM" id="SSF46894">
    <property type="entry name" value="C-terminal effector domain of the bipartite response regulators"/>
    <property type="match status" value="1"/>
</dbReference>
<dbReference type="SUPFAM" id="SSF52172">
    <property type="entry name" value="CheY-like"/>
    <property type="match status" value="1"/>
</dbReference>
<evidence type="ECO:0000256" key="1">
    <source>
        <dbReference type="ARBA" id="ARBA00022553"/>
    </source>
</evidence>
<dbReference type="Gene3D" id="1.10.10.10">
    <property type="entry name" value="Winged helix-like DNA-binding domain superfamily/Winged helix DNA-binding domain"/>
    <property type="match status" value="1"/>
</dbReference>
<dbReference type="Pfam" id="PF00072">
    <property type="entry name" value="Response_reg"/>
    <property type="match status" value="1"/>
</dbReference>
<dbReference type="PANTHER" id="PTHR48111:SF22">
    <property type="entry name" value="REGULATOR OF RPOS"/>
    <property type="match status" value="1"/>
</dbReference>
<evidence type="ECO:0000259" key="9">
    <source>
        <dbReference type="PROSITE" id="PS51755"/>
    </source>
</evidence>
<reference evidence="11" key="1">
    <citation type="journal article" date="2010" name="Stand. Genomic Sci.">
        <title>Complete genome sequence of Sulfurimonas autotrophica type strain (OK10).</title>
        <authorList>
            <person name="Sikorski J."/>
            <person name="Munk C."/>
            <person name="Lapidus A."/>
            <person name="Djao O."/>
            <person name="Lucas S."/>
            <person name="Glavina Del Rio T."/>
            <person name="Nolan M."/>
            <person name="Tice H."/>
            <person name="Han C."/>
            <person name="Cheng J."/>
            <person name="Tapia R."/>
            <person name="Goodwin L."/>
            <person name="Pitluck S."/>
            <person name="Liolios K."/>
            <person name="Ivanova N."/>
            <person name="Mavromatis K."/>
            <person name="Mikhailova N."/>
            <person name="Pati A."/>
            <person name="Sims D."/>
            <person name="Meincke L."/>
            <person name="Brettin T."/>
            <person name="Detter J."/>
            <person name="Chen A."/>
            <person name="Palaniappan K."/>
            <person name="Land M."/>
            <person name="Hauser L."/>
            <person name="Chang Y."/>
            <person name="Jeffries C."/>
            <person name="Rohde M."/>
            <person name="Lang E."/>
            <person name="Spring S."/>
            <person name="Goker M."/>
            <person name="Woyke T."/>
            <person name="Bristow J."/>
            <person name="Eisen J."/>
            <person name="Markowitz V."/>
            <person name="Hugenholtz P."/>
            <person name="Kyrpides N."/>
            <person name="Klenk H."/>
        </authorList>
    </citation>
    <scope>NUCLEOTIDE SEQUENCE [LARGE SCALE GENOMIC DNA]</scope>
    <source>
        <strain evidence="11">ATCC BAA-671 / DSM 16294 / JCM 11897 / OK10</strain>
    </source>
</reference>
<dbReference type="InterPro" id="IPR001789">
    <property type="entry name" value="Sig_transdc_resp-reg_receiver"/>
</dbReference>
<evidence type="ECO:0000256" key="6">
    <source>
        <dbReference type="PROSITE-ProRule" id="PRU00169"/>
    </source>
</evidence>